<evidence type="ECO:0000313" key="4">
    <source>
        <dbReference type="Proteomes" id="UP001059295"/>
    </source>
</evidence>
<dbReference type="Pfam" id="PF13568">
    <property type="entry name" value="OMP_b-brl_2"/>
    <property type="match status" value="1"/>
</dbReference>
<reference evidence="3" key="1">
    <citation type="journal article" date="2022" name="Cell">
        <title>Design, construction, and in vivo augmentation of a complex gut microbiome.</title>
        <authorList>
            <person name="Cheng A.G."/>
            <person name="Ho P.Y."/>
            <person name="Aranda-Diaz A."/>
            <person name="Jain S."/>
            <person name="Yu F.B."/>
            <person name="Meng X."/>
            <person name="Wang M."/>
            <person name="Iakiviak M."/>
            <person name="Nagashima K."/>
            <person name="Zhao A."/>
            <person name="Murugkar P."/>
            <person name="Patil A."/>
            <person name="Atabakhsh K."/>
            <person name="Weakley A."/>
            <person name="Yan J."/>
            <person name="Brumbaugh A.R."/>
            <person name="Higginbottom S."/>
            <person name="Dimas A."/>
            <person name="Shiver A.L."/>
            <person name="Deutschbauer A."/>
            <person name="Neff N."/>
            <person name="Sonnenburg J.L."/>
            <person name="Huang K.C."/>
            <person name="Fischbach M.A."/>
        </authorList>
    </citation>
    <scope>NUCLEOTIDE SEQUENCE</scope>
    <source>
        <strain evidence="3">AP11</strain>
    </source>
</reference>
<dbReference type="RefSeq" id="WP_019246874.1">
    <property type="nucleotide sequence ID" value="NZ_CAPH01000023.1"/>
</dbReference>
<dbReference type="EMBL" id="CP102294">
    <property type="protein sequence ID" value="UWN56728.1"/>
    <property type="molecule type" value="Genomic_DNA"/>
</dbReference>
<evidence type="ECO:0000313" key="3">
    <source>
        <dbReference type="EMBL" id="UWN56728.1"/>
    </source>
</evidence>
<dbReference type="Gene3D" id="2.40.160.20">
    <property type="match status" value="1"/>
</dbReference>
<keyword evidence="1" id="KW-0732">Signal</keyword>
<dbReference type="Proteomes" id="UP001059295">
    <property type="component" value="Chromosome"/>
</dbReference>
<evidence type="ECO:0000259" key="2">
    <source>
        <dbReference type="Pfam" id="PF13568"/>
    </source>
</evidence>
<sequence length="192" mass="21212">MKKMILAAAALMMAAGASAQMPSFEWGVKAGLNVSGVSNIDDSKMKASIYVGAFAEFHVNDWLGIQPEVIYSRQGFAVDDNSVDYARARLNYLNIPIMGKFYVLDNLNFETGPQFGFLLNAREKVKAEGTTVKADIDGAKNFDVSWGVGVSYRIFDPLDVTFRYNIGLTKIWDTQDNTPKNGVIQIGVGYRF</sequence>
<accession>A0ABY5UXL9</accession>
<feature type="signal peptide" evidence="1">
    <location>
        <begin position="1"/>
        <end position="19"/>
    </location>
</feature>
<evidence type="ECO:0000256" key="1">
    <source>
        <dbReference type="SAM" id="SignalP"/>
    </source>
</evidence>
<feature type="domain" description="Outer membrane protein beta-barrel" evidence="2">
    <location>
        <begin position="19"/>
        <end position="171"/>
    </location>
</feature>
<dbReference type="SUPFAM" id="SSF56925">
    <property type="entry name" value="OMPA-like"/>
    <property type="match status" value="1"/>
</dbReference>
<gene>
    <name evidence="3" type="ORF">NQ491_08720</name>
</gene>
<dbReference type="InterPro" id="IPR011250">
    <property type="entry name" value="OMP/PagP_B-barrel"/>
</dbReference>
<feature type="chain" id="PRO_5046289257" evidence="1">
    <location>
        <begin position="20"/>
        <end position="192"/>
    </location>
</feature>
<dbReference type="InterPro" id="IPR025665">
    <property type="entry name" value="Beta-barrel_OMP_2"/>
</dbReference>
<name>A0ABY5UXL9_9BACT</name>
<proteinExistence type="predicted"/>
<dbReference type="GeneID" id="82891812"/>
<keyword evidence="4" id="KW-1185">Reference proteome</keyword>
<protein>
    <submittedName>
        <fullName evidence="3">PorT family protein</fullName>
    </submittedName>
</protein>
<organism evidence="3 4">
    <name type="scientific">Alistipes ihumii AP11</name>
    <dbReference type="NCBI Taxonomy" id="1211813"/>
    <lineage>
        <taxon>Bacteria</taxon>
        <taxon>Pseudomonadati</taxon>
        <taxon>Bacteroidota</taxon>
        <taxon>Bacteroidia</taxon>
        <taxon>Bacteroidales</taxon>
        <taxon>Rikenellaceae</taxon>
        <taxon>Alistipes</taxon>
    </lineage>
</organism>